<protein>
    <submittedName>
        <fullName evidence="2">Uncharacterized protein</fullName>
    </submittedName>
</protein>
<gene>
    <name evidence="2" type="ORF">METZ01_LOCUS243902</name>
</gene>
<feature type="non-terminal residue" evidence="2">
    <location>
        <position position="316"/>
    </location>
</feature>
<accession>A0A382HUT2</accession>
<dbReference type="EMBL" id="UINC01063423">
    <property type="protein sequence ID" value="SVB91048.1"/>
    <property type="molecule type" value="Genomic_DNA"/>
</dbReference>
<proteinExistence type="predicted"/>
<evidence type="ECO:0000313" key="2">
    <source>
        <dbReference type="EMBL" id="SVB91048.1"/>
    </source>
</evidence>
<feature type="region of interest" description="Disordered" evidence="1">
    <location>
        <begin position="1"/>
        <end position="43"/>
    </location>
</feature>
<sequence>MSGTVGTNPGRGSGTIGSSGSGITTSSSDPAVDTDPSGGVGTIFTNTTSGETYVCSDATAGSNVWKNVGDGEGDIRAILWYGDRGMCVGGAAGGQNNTIQYITISSIGNSTDYGDLSTAAHSMGSCSDSSRGVYGGGYNTSRIEYSTIANTGGCTDFGAALPNGARYLLTATSNDTRGIWLGGAYPPTDSCDYVVIQTTGTATDFGNLAVSKYGLASSSNGTRAIGFGGATPPVSTIQFFVFATPGNSSAFGDLTYTGSGVESVEDTTRAVVADANAADSDNLEYVTMATEGNTSAFGGLHIYQYESGGVTNATRG</sequence>
<reference evidence="2" key="1">
    <citation type="submission" date="2018-05" db="EMBL/GenBank/DDBJ databases">
        <authorList>
            <person name="Lanie J.A."/>
            <person name="Ng W.-L."/>
            <person name="Kazmierczak K.M."/>
            <person name="Andrzejewski T.M."/>
            <person name="Davidsen T.M."/>
            <person name="Wayne K.J."/>
            <person name="Tettelin H."/>
            <person name="Glass J.I."/>
            <person name="Rusch D."/>
            <person name="Podicherti R."/>
            <person name="Tsui H.-C.T."/>
            <person name="Winkler M.E."/>
        </authorList>
    </citation>
    <scope>NUCLEOTIDE SEQUENCE</scope>
</reference>
<evidence type="ECO:0000256" key="1">
    <source>
        <dbReference type="SAM" id="MobiDB-lite"/>
    </source>
</evidence>
<name>A0A382HUT2_9ZZZZ</name>
<feature type="compositionally biased region" description="Gly residues" evidence="1">
    <location>
        <begin position="9"/>
        <end position="20"/>
    </location>
</feature>
<organism evidence="2">
    <name type="scientific">marine metagenome</name>
    <dbReference type="NCBI Taxonomy" id="408172"/>
    <lineage>
        <taxon>unclassified sequences</taxon>
        <taxon>metagenomes</taxon>
        <taxon>ecological metagenomes</taxon>
    </lineage>
</organism>
<dbReference type="AlphaFoldDB" id="A0A382HUT2"/>